<organism evidence="1 2">
    <name type="scientific">Steinernema carpocapsae</name>
    <name type="common">Entomopathogenic nematode</name>
    <dbReference type="NCBI Taxonomy" id="34508"/>
    <lineage>
        <taxon>Eukaryota</taxon>
        <taxon>Metazoa</taxon>
        <taxon>Ecdysozoa</taxon>
        <taxon>Nematoda</taxon>
        <taxon>Chromadorea</taxon>
        <taxon>Rhabditida</taxon>
        <taxon>Tylenchina</taxon>
        <taxon>Panagrolaimomorpha</taxon>
        <taxon>Strongyloidoidea</taxon>
        <taxon>Steinernematidae</taxon>
        <taxon>Steinernema</taxon>
    </lineage>
</organism>
<name>A0A4U5LRG7_STECR</name>
<protein>
    <submittedName>
        <fullName evidence="1">Uncharacterized protein</fullName>
    </submittedName>
</protein>
<accession>A0A4U5LRG7</accession>
<reference evidence="1 2" key="2">
    <citation type="journal article" date="2019" name="G3 (Bethesda)">
        <title>Hybrid Assembly of the Genome of the Entomopathogenic Nematode Steinernema carpocapsae Identifies the X-Chromosome.</title>
        <authorList>
            <person name="Serra L."/>
            <person name="Macchietto M."/>
            <person name="Macias-Munoz A."/>
            <person name="McGill C.J."/>
            <person name="Rodriguez I.M."/>
            <person name="Rodriguez B."/>
            <person name="Murad R."/>
            <person name="Mortazavi A."/>
        </authorList>
    </citation>
    <scope>NUCLEOTIDE SEQUENCE [LARGE SCALE GENOMIC DNA]</scope>
    <source>
        <strain evidence="1 2">ALL</strain>
    </source>
</reference>
<comment type="caution">
    <text evidence="1">The sequence shown here is derived from an EMBL/GenBank/DDBJ whole genome shotgun (WGS) entry which is preliminary data.</text>
</comment>
<sequence>MVKRKLAKQHSYTVKITVPKHYTNTLFSNLRQVLSTTSQISTIITVTLATYPNCPASQKLSFLPIKAA</sequence>
<dbReference type="EMBL" id="AZBU02000013">
    <property type="protein sequence ID" value="TKR58580.1"/>
    <property type="molecule type" value="Genomic_DNA"/>
</dbReference>
<dbReference type="AlphaFoldDB" id="A0A4U5LRG7"/>
<evidence type="ECO:0000313" key="1">
    <source>
        <dbReference type="EMBL" id="TKR58580.1"/>
    </source>
</evidence>
<gene>
    <name evidence="1" type="ORF">L596_030006</name>
</gene>
<proteinExistence type="predicted"/>
<reference evidence="1 2" key="1">
    <citation type="journal article" date="2015" name="Genome Biol.">
        <title>Comparative genomics of Steinernema reveals deeply conserved gene regulatory networks.</title>
        <authorList>
            <person name="Dillman A.R."/>
            <person name="Macchietto M."/>
            <person name="Porter C.F."/>
            <person name="Rogers A."/>
            <person name="Williams B."/>
            <person name="Antoshechkin I."/>
            <person name="Lee M.M."/>
            <person name="Goodwin Z."/>
            <person name="Lu X."/>
            <person name="Lewis E.E."/>
            <person name="Goodrich-Blair H."/>
            <person name="Stock S.P."/>
            <person name="Adams B.J."/>
            <person name="Sternberg P.W."/>
            <person name="Mortazavi A."/>
        </authorList>
    </citation>
    <scope>NUCLEOTIDE SEQUENCE [LARGE SCALE GENOMIC DNA]</scope>
    <source>
        <strain evidence="1 2">ALL</strain>
    </source>
</reference>
<dbReference type="Proteomes" id="UP000298663">
    <property type="component" value="Unassembled WGS sequence"/>
</dbReference>
<keyword evidence="2" id="KW-1185">Reference proteome</keyword>
<evidence type="ECO:0000313" key="2">
    <source>
        <dbReference type="Proteomes" id="UP000298663"/>
    </source>
</evidence>